<keyword evidence="3" id="KW-0862">Zinc</keyword>
<dbReference type="ExpressionAtlas" id="A0A0Q3JMI4">
    <property type="expression patterns" value="baseline"/>
</dbReference>
<feature type="domain" description="SIAH-type" evidence="7">
    <location>
        <begin position="133"/>
        <end position="190"/>
    </location>
</feature>
<name>A0A0Q3JMI4_BRADI</name>
<dbReference type="EMBL" id="CM000880">
    <property type="protein sequence ID" value="PNT74163.1"/>
    <property type="molecule type" value="Genomic_DNA"/>
</dbReference>
<reference evidence="9" key="3">
    <citation type="submission" date="2018-08" db="UniProtKB">
        <authorList>
            <consortium name="EnsemblPlants"/>
        </authorList>
    </citation>
    <scope>IDENTIFICATION</scope>
    <source>
        <strain evidence="9">cv. Bd21</strain>
    </source>
</reference>
<dbReference type="AlphaFoldDB" id="A0A0Q3JMI4"/>
<dbReference type="EnsemblPlants" id="KQK13268">
    <property type="protein sequence ID" value="KQK13268"/>
    <property type="gene ID" value="BRADI_1g09010v3"/>
</dbReference>
<dbReference type="PROSITE" id="PS51081">
    <property type="entry name" value="ZF_SIAH"/>
    <property type="match status" value="1"/>
</dbReference>
<reference evidence="8" key="2">
    <citation type="submission" date="2017-06" db="EMBL/GenBank/DDBJ databases">
        <title>WGS assembly of Brachypodium distachyon.</title>
        <authorList>
            <consortium name="The International Brachypodium Initiative"/>
            <person name="Lucas S."/>
            <person name="Harmon-Smith M."/>
            <person name="Lail K."/>
            <person name="Tice H."/>
            <person name="Grimwood J."/>
            <person name="Bruce D."/>
            <person name="Barry K."/>
            <person name="Shu S."/>
            <person name="Lindquist E."/>
            <person name="Wang M."/>
            <person name="Pitluck S."/>
            <person name="Vogel J.P."/>
            <person name="Garvin D.F."/>
            <person name="Mockler T.C."/>
            <person name="Schmutz J."/>
            <person name="Rokhsar D."/>
            <person name="Bevan M.W."/>
        </authorList>
    </citation>
    <scope>NUCLEOTIDE SEQUENCE</scope>
    <source>
        <strain evidence="8">Bd21</strain>
    </source>
</reference>
<dbReference type="PANTHER" id="PTHR46632">
    <property type="entry name" value="E3 UBIQUITIN-PROTEIN LIGASE SINA-LIKE 4"/>
    <property type="match status" value="1"/>
</dbReference>
<dbReference type="GeneID" id="100832499"/>
<dbReference type="InterPro" id="IPR013083">
    <property type="entry name" value="Znf_RING/FYVE/PHD"/>
</dbReference>
<evidence type="ECO:0000313" key="10">
    <source>
        <dbReference type="Proteomes" id="UP000008810"/>
    </source>
</evidence>
<comment type="function">
    <text evidence="4">E3 ubiquitin-protein ligase that mediates ubiquitination and subsequent proteasomal degradation of target proteins. E3 ubiquitin ligases accept ubiquitin from an E2 ubiquitin-conjugating enzyme in the form of a thioester and then directly transfers the ubiquitin to targeted substrates. It probably triggers the ubiquitin-mediated degradation of different substrates.</text>
</comment>
<accession>A0A0Q3JMI4</accession>
<evidence type="ECO:0000313" key="8">
    <source>
        <dbReference type="EMBL" id="KQK13268.1"/>
    </source>
</evidence>
<sequence>MQSGSPSTAMGKGSGVDQSAKKKARLEPPPNVQVKQEIIPHQATTGAGGGGGAMVAAEQRSRSRVDVLVSMDMSVLHCRICSHPYKPPVFRCKGGHMACGSCLARIPDKQCRKCEHGGSAFERCPALEEVVSSALIECAHDGCSSYVTYHEAGEHQSACPQAPCSCTEPGCGGFQGAPPALVAHLAAQHAMPVHRVPRASPAMLHLPAPSASATERHLVIVEDDDGAFLLTVSGRPAGITAVSAVCIRAVGPPCHAVKMWANGPPPAAALGRKVDTVLVDIVATCSAAPGAVDVEELTTLTLPRKFLVGGAAGAAKELPLNIRIDRR</sequence>
<evidence type="ECO:0000256" key="2">
    <source>
        <dbReference type="ARBA" id="ARBA00022771"/>
    </source>
</evidence>
<dbReference type="Gramene" id="PNT74163">
    <property type="protein sequence ID" value="PNT74163"/>
    <property type="gene ID" value="BRADI_1g09010v3"/>
</dbReference>
<dbReference type="RefSeq" id="XP_024316105.1">
    <property type="nucleotide sequence ID" value="XM_024460337.1"/>
</dbReference>
<dbReference type="OrthoDB" id="605468at2759"/>
<protein>
    <recommendedName>
        <fullName evidence="7">SIAH-type domain-containing protein</fullName>
    </recommendedName>
</protein>
<dbReference type="KEGG" id="bdi:100832499"/>
<keyword evidence="10" id="KW-1185">Reference proteome</keyword>
<dbReference type="RefSeq" id="XP_003559440.3">
    <property type="nucleotide sequence ID" value="XM_003559392.4"/>
</dbReference>
<dbReference type="STRING" id="15368.A0A0Q3JMI4"/>
<dbReference type="GO" id="GO:0008270">
    <property type="term" value="F:zinc ion binding"/>
    <property type="evidence" value="ECO:0007669"/>
    <property type="project" value="UniProtKB-KW"/>
</dbReference>
<evidence type="ECO:0000259" key="7">
    <source>
        <dbReference type="PROSITE" id="PS51081"/>
    </source>
</evidence>
<gene>
    <name evidence="9" type="primary">LOC100832499</name>
    <name evidence="8" type="ORF">BRADI_1g09010v3</name>
</gene>
<evidence type="ECO:0000256" key="5">
    <source>
        <dbReference type="PROSITE-ProRule" id="PRU00455"/>
    </source>
</evidence>
<feature type="region of interest" description="Disordered" evidence="6">
    <location>
        <begin position="1"/>
        <end position="35"/>
    </location>
</feature>
<organism evidence="8">
    <name type="scientific">Brachypodium distachyon</name>
    <name type="common">Purple false brome</name>
    <name type="synonym">Trachynia distachya</name>
    <dbReference type="NCBI Taxonomy" id="15368"/>
    <lineage>
        <taxon>Eukaryota</taxon>
        <taxon>Viridiplantae</taxon>
        <taxon>Streptophyta</taxon>
        <taxon>Embryophyta</taxon>
        <taxon>Tracheophyta</taxon>
        <taxon>Spermatophyta</taxon>
        <taxon>Magnoliopsida</taxon>
        <taxon>Liliopsida</taxon>
        <taxon>Poales</taxon>
        <taxon>Poaceae</taxon>
        <taxon>BOP clade</taxon>
        <taxon>Pooideae</taxon>
        <taxon>Stipodae</taxon>
        <taxon>Brachypodieae</taxon>
        <taxon>Brachypodium</taxon>
    </lineage>
</organism>
<evidence type="ECO:0000313" key="9">
    <source>
        <dbReference type="EnsemblPlants" id="KQK13268"/>
    </source>
</evidence>
<dbReference type="PANTHER" id="PTHR46632:SF18">
    <property type="entry name" value="OS01G0122200 PROTEIN"/>
    <property type="match status" value="1"/>
</dbReference>
<dbReference type="Gramene" id="KQK13268">
    <property type="protein sequence ID" value="KQK13268"/>
    <property type="gene ID" value="BRADI_1g09010v3"/>
</dbReference>
<dbReference type="GO" id="GO:0005737">
    <property type="term" value="C:cytoplasm"/>
    <property type="evidence" value="ECO:0000318"/>
    <property type="project" value="GO_Central"/>
</dbReference>
<dbReference type="SUPFAM" id="SSF49599">
    <property type="entry name" value="TRAF domain-like"/>
    <property type="match status" value="1"/>
</dbReference>
<dbReference type="Proteomes" id="UP000008810">
    <property type="component" value="Chromosome 1"/>
</dbReference>
<dbReference type="Gene3D" id="3.30.40.10">
    <property type="entry name" value="Zinc/RING finger domain, C3HC4 (zinc finger)"/>
    <property type="match status" value="1"/>
</dbReference>
<evidence type="ECO:0000256" key="4">
    <source>
        <dbReference type="ARBA" id="ARBA00024004"/>
    </source>
</evidence>
<reference evidence="8 9" key="1">
    <citation type="journal article" date="2010" name="Nature">
        <title>Genome sequencing and analysis of the model grass Brachypodium distachyon.</title>
        <authorList>
            <consortium name="International Brachypodium Initiative"/>
        </authorList>
    </citation>
    <scope>NUCLEOTIDE SEQUENCE [LARGE SCALE GENOMIC DNA]</scope>
    <source>
        <strain evidence="8 9">Bd21</strain>
    </source>
</reference>
<dbReference type="GO" id="GO:0061630">
    <property type="term" value="F:ubiquitin protein ligase activity"/>
    <property type="evidence" value="ECO:0000318"/>
    <property type="project" value="GO_Central"/>
</dbReference>
<evidence type="ECO:0000256" key="3">
    <source>
        <dbReference type="ARBA" id="ARBA00022833"/>
    </source>
</evidence>
<dbReference type="InterPro" id="IPR013010">
    <property type="entry name" value="Znf_SIAH"/>
</dbReference>
<evidence type="ECO:0000256" key="6">
    <source>
        <dbReference type="SAM" id="MobiDB-lite"/>
    </source>
</evidence>
<keyword evidence="1" id="KW-0479">Metal-binding</keyword>
<dbReference type="EnsemblPlants" id="PNT74163">
    <property type="protein sequence ID" value="PNT74163"/>
    <property type="gene ID" value="BRADI_1g09010v3"/>
</dbReference>
<proteinExistence type="predicted"/>
<dbReference type="EMBL" id="CM000880">
    <property type="protein sequence ID" value="KQK13268.1"/>
    <property type="molecule type" value="Genomic_DNA"/>
</dbReference>
<dbReference type="InterPro" id="IPR044286">
    <property type="entry name" value="SINL_plant"/>
</dbReference>
<keyword evidence="2 5" id="KW-0863">Zinc-finger</keyword>
<dbReference type="FunCoup" id="A0A0Q3JMI4">
    <property type="interactions" value="2"/>
</dbReference>
<evidence type="ECO:0000256" key="1">
    <source>
        <dbReference type="ARBA" id="ARBA00022723"/>
    </source>
</evidence>